<evidence type="ECO:0000256" key="2">
    <source>
        <dbReference type="ARBA" id="ARBA00022692"/>
    </source>
</evidence>
<evidence type="ECO:0000256" key="4">
    <source>
        <dbReference type="ARBA" id="ARBA00023002"/>
    </source>
</evidence>
<keyword evidence="4" id="KW-0560">Oxidoreductase</keyword>
<feature type="transmembrane region" description="Helical" evidence="6">
    <location>
        <begin position="44"/>
        <end position="63"/>
    </location>
</feature>
<dbReference type="PANTHER" id="PTHR11972:SF193">
    <property type="entry name" value="FAD-BINDING FR-TYPE DOMAIN-CONTAINING PROTEIN"/>
    <property type="match status" value="1"/>
</dbReference>
<evidence type="ECO:0000313" key="8">
    <source>
        <dbReference type="EMBL" id="GAX16831.1"/>
    </source>
</evidence>
<feature type="transmembrane region" description="Helical" evidence="6">
    <location>
        <begin position="144"/>
        <end position="168"/>
    </location>
</feature>
<dbReference type="SFLD" id="SFLDG01168">
    <property type="entry name" value="Ferric_reductase_subgroup_(FRE"/>
    <property type="match status" value="1"/>
</dbReference>
<dbReference type="InterPro" id="IPR039261">
    <property type="entry name" value="FNR_nucleotide-bd"/>
</dbReference>
<proteinExistence type="predicted"/>
<evidence type="ECO:0000256" key="3">
    <source>
        <dbReference type="ARBA" id="ARBA00022989"/>
    </source>
</evidence>
<dbReference type="SFLD" id="SFLDS00052">
    <property type="entry name" value="Ferric_Reductase_Domain"/>
    <property type="match status" value="1"/>
</dbReference>
<feature type="transmembrane region" description="Helical" evidence="6">
    <location>
        <begin position="613"/>
        <end position="634"/>
    </location>
</feature>
<dbReference type="PRINTS" id="PR00466">
    <property type="entry name" value="GP91PHOX"/>
</dbReference>
<dbReference type="InterPro" id="IPR013112">
    <property type="entry name" value="FAD-bd_8"/>
</dbReference>
<dbReference type="GO" id="GO:0005886">
    <property type="term" value="C:plasma membrane"/>
    <property type="evidence" value="ECO:0007669"/>
    <property type="project" value="TreeGrafter"/>
</dbReference>
<dbReference type="Gene3D" id="3.40.50.80">
    <property type="entry name" value="Nucleotide-binding domain of ferredoxin-NADP reductase (FNR) module"/>
    <property type="match status" value="2"/>
</dbReference>
<keyword evidence="2 6" id="KW-0812">Transmembrane</keyword>
<dbReference type="OrthoDB" id="47096at2759"/>
<accession>A0A1Z5JSU5</accession>
<dbReference type="InterPro" id="IPR000778">
    <property type="entry name" value="Cyt_b245_heavy_chain"/>
</dbReference>
<keyword evidence="9" id="KW-1185">Reference proteome</keyword>
<evidence type="ECO:0000259" key="7">
    <source>
        <dbReference type="PROSITE" id="PS51384"/>
    </source>
</evidence>
<dbReference type="InterPro" id="IPR017938">
    <property type="entry name" value="Riboflavin_synthase-like_b-brl"/>
</dbReference>
<feature type="transmembrane region" description="Helical" evidence="6">
    <location>
        <begin position="646"/>
        <end position="667"/>
    </location>
</feature>
<dbReference type="Pfam" id="PF08030">
    <property type="entry name" value="NAD_binding_6"/>
    <property type="match status" value="2"/>
</dbReference>
<sequence length="796" mass="87761">MNAAALAITLACCLWTLSFLIFSNVTLFQDLAINIFLDKKGGLPLVAIAFPLLIAACSILLLGRQNVPEGMTLRRGVTLPHQIPARIQVLARCTLTWFQAPKTDPNFNMLAFIVIFLPSFKYLASSLHRHLKEIDTTDPDAFGAAVAEAADSFGMVAVILMSIFLLIPTTKHSAILGILGWDPVSAVRLHIWAGRLLISATVIHGSLYMYRWKYIQDASILRLIVPPAGCWTLRDTDFTPTCQNIDCTCYSLFRNLTGVLASAVFLAIFVTSLNNVRRTRYALFYRIHIISGPLAFLMVICHYKRAMPYLAGGILYYLTSSVPVYLEKYMVQRQGGTRILSVQQIVSMDDRRACTVLTVEASDSALSRYRAGQYVRVTAPLIAKAISHPFTINPVPGQPNQLCIIFRSTGKFTTQLASFLLDGRIPTADKKRNGHPGSKTRPFLTIDGFYGPSCRTSQVLQHDVVVLVAGGVGITPFLTLLHRVCDSMNQNRGITKKVVLHWVCREEALFKHVKQVFFDPLLARGSSAGVSMILSVHLTGTAESAEFNDDPESIGDKNDRFVNGRQESALGGASMQEMECIDDTESRESIMAGVPFSPSKFTPLSKRTYKGNLLPFISSATNALAGLWVVWYFYKHVQTDQSVSTRLLSPVLVVMLAVVTGTAANIATRYFYWLDSEEDFVAVPVTFTSVDKPNDDSFEMINKLHNAHSTEEFAVDETASASSSHERVALEVNKGRPDVTRLLRCLDQGSRPGVFLCGPESLVENVKLAVGGNTGCANLSRCGHVKISLYEESFIL</sequence>
<feature type="transmembrane region" description="Helical" evidence="6">
    <location>
        <begin position="256"/>
        <end position="276"/>
    </location>
</feature>
<organism evidence="8 9">
    <name type="scientific">Fistulifera solaris</name>
    <name type="common">Oleaginous diatom</name>
    <dbReference type="NCBI Taxonomy" id="1519565"/>
    <lineage>
        <taxon>Eukaryota</taxon>
        <taxon>Sar</taxon>
        <taxon>Stramenopiles</taxon>
        <taxon>Ochrophyta</taxon>
        <taxon>Bacillariophyta</taxon>
        <taxon>Bacillariophyceae</taxon>
        <taxon>Bacillariophycidae</taxon>
        <taxon>Naviculales</taxon>
        <taxon>Naviculaceae</taxon>
        <taxon>Fistulifera</taxon>
    </lineage>
</organism>
<comment type="subcellular location">
    <subcellularLocation>
        <location evidence="1">Membrane</location>
        <topology evidence="1">Multi-pass membrane protein</topology>
    </subcellularLocation>
</comment>
<evidence type="ECO:0000313" key="9">
    <source>
        <dbReference type="Proteomes" id="UP000198406"/>
    </source>
</evidence>
<feature type="transmembrane region" description="Helical" evidence="6">
    <location>
        <begin position="283"/>
        <end position="300"/>
    </location>
</feature>
<keyword evidence="3 6" id="KW-1133">Transmembrane helix</keyword>
<gene>
    <name evidence="8" type="ORF">FisN_5Hh203</name>
</gene>
<feature type="transmembrane region" description="Helical" evidence="6">
    <location>
        <begin position="189"/>
        <end position="210"/>
    </location>
</feature>
<dbReference type="EMBL" id="BDSP01000111">
    <property type="protein sequence ID" value="GAX16831.1"/>
    <property type="molecule type" value="Genomic_DNA"/>
</dbReference>
<dbReference type="InParanoid" id="A0A1Z5JSU5"/>
<dbReference type="InterPro" id="IPR013121">
    <property type="entry name" value="Fe_red_NAD-bd_6"/>
</dbReference>
<evidence type="ECO:0000256" key="1">
    <source>
        <dbReference type="ARBA" id="ARBA00004141"/>
    </source>
</evidence>
<feature type="transmembrane region" description="Helical" evidence="6">
    <location>
        <begin position="306"/>
        <end position="326"/>
    </location>
</feature>
<keyword evidence="5 6" id="KW-0472">Membrane</keyword>
<dbReference type="Pfam" id="PF01794">
    <property type="entry name" value="Ferric_reduct"/>
    <property type="match status" value="1"/>
</dbReference>
<dbReference type="GO" id="GO:0016491">
    <property type="term" value="F:oxidoreductase activity"/>
    <property type="evidence" value="ECO:0007669"/>
    <property type="project" value="UniProtKB-KW"/>
</dbReference>
<protein>
    <recommendedName>
        <fullName evidence="7">FAD-binding FR-type domain-containing protein</fullName>
    </recommendedName>
</protein>
<dbReference type="SUPFAM" id="SSF52343">
    <property type="entry name" value="Ferredoxin reductase-like, C-terminal NADP-linked domain"/>
    <property type="match status" value="1"/>
</dbReference>
<dbReference type="Proteomes" id="UP000198406">
    <property type="component" value="Unassembled WGS sequence"/>
</dbReference>
<comment type="caution">
    <text evidence="8">The sequence shown here is derived from an EMBL/GenBank/DDBJ whole genome shotgun (WGS) entry which is preliminary data.</text>
</comment>
<evidence type="ECO:0000256" key="5">
    <source>
        <dbReference type="ARBA" id="ARBA00023136"/>
    </source>
</evidence>
<dbReference type="AlphaFoldDB" id="A0A1Z5JSU5"/>
<dbReference type="Pfam" id="PF08022">
    <property type="entry name" value="FAD_binding_8"/>
    <property type="match status" value="1"/>
</dbReference>
<dbReference type="SUPFAM" id="SSF63380">
    <property type="entry name" value="Riboflavin synthase domain-like"/>
    <property type="match status" value="1"/>
</dbReference>
<dbReference type="PROSITE" id="PS51384">
    <property type="entry name" value="FAD_FR"/>
    <property type="match status" value="1"/>
</dbReference>
<dbReference type="InterPro" id="IPR050369">
    <property type="entry name" value="RBOH/FRE"/>
</dbReference>
<reference evidence="8 9" key="1">
    <citation type="journal article" date="2015" name="Plant Cell">
        <title>Oil accumulation by the oleaginous diatom Fistulifera solaris as revealed by the genome and transcriptome.</title>
        <authorList>
            <person name="Tanaka T."/>
            <person name="Maeda Y."/>
            <person name="Veluchamy A."/>
            <person name="Tanaka M."/>
            <person name="Abida H."/>
            <person name="Marechal E."/>
            <person name="Bowler C."/>
            <person name="Muto M."/>
            <person name="Sunaga Y."/>
            <person name="Tanaka M."/>
            <person name="Yoshino T."/>
            <person name="Taniguchi T."/>
            <person name="Fukuda Y."/>
            <person name="Nemoto M."/>
            <person name="Matsumoto M."/>
            <person name="Wong P.S."/>
            <person name="Aburatani S."/>
            <person name="Fujibuchi W."/>
        </authorList>
    </citation>
    <scope>NUCLEOTIDE SEQUENCE [LARGE SCALE GENOMIC DNA]</scope>
    <source>
        <strain evidence="8 9">JPCC DA0580</strain>
    </source>
</reference>
<dbReference type="InterPro" id="IPR017927">
    <property type="entry name" value="FAD-bd_FR_type"/>
</dbReference>
<dbReference type="PANTHER" id="PTHR11972">
    <property type="entry name" value="NADPH OXIDASE"/>
    <property type="match status" value="1"/>
</dbReference>
<dbReference type="InterPro" id="IPR013130">
    <property type="entry name" value="Fe3_Rdtase_TM_dom"/>
</dbReference>
<evidence type="ECO:0000256" key="6">
    <source>
        <dbReference type="SAM" id="Phobius"/>
    </source>
</evidence>
<feature type="transmembrane region" description="Helical" evidence="6">
    <location>
        <begin position="107"/>
        <end position="124"/>
    </location>
</feature>
<name>A0A1Z5JSU5_FISSO</name>
<feature type="domain" description="FAD-binding FR-type" evidence="7">
    <location>
        <begin position="332"/>
        <end position="456"/>
    </location>
</feature>